<gene>
    <name evidence="1" type="ORF">FHP91_07705</name>
</gene>
<dbReference type="RefSeq" id="WP_144309026.1">
    <property type="nucleotide sequence ID" value="NZ_VMNK01000006.1"/>
</dbReference>
<reference evidence="1 2" key="1">
    <citation type="submission" date="2019-07" db="EMBL/GenBank/DDBJ databases">
        <title>The pathways for chlorine oxyanion respiration interact through the shared metabolite chlorate.</title>
        <authorList>
            <person name="Barnum T.P."/>
            <person name="Cheng Y."/>
            <person name="Hill K.A."/>
            <person name="Lucas L.N."/>
            <person name="Carlson H.K."/>
            <person name="Coates J.D."/>
        </authorList>
    </citation>
    <scope>NUCLEOTIDE SEQUENCE [LARGE SCALE GENOMIC DNA]</scope>
    <source>
        <strain evidence="1 2">SFB-3</strain>
    </source>
</reference>
<dbReference type="OrthoDB" id="6165634at2"/>
<comment type="caution">
    <text evidence="1">The sequence shown here is derived from an EMBL/GenBank/DDBJ whole genome shotgun (WGS) entry which is preliminary data.</text>
</comment>
<evidence type="ECO:0000313" key="1">
    <source>
        <dbReference type="EMBL" id="TVO57553.1"/>
    </source>
</evidence>
<name>A0A557QXC2_9RHOO</name>
<organism evidence="1 2">
    <name type="scientific">Denitromonas halophila</name>
    <dbReference type="NCBI Taxonomy" id="1629404"/>
    <lineage>
        <taxon>Bacteria</taxon>
        <taxon>Pseudomonadati</taxon>
        <taxon>Pseudomonadota</taxon>
        <taxon>Betaproteobacteria</taxon>
        <taxon>Rhodocyclales</taxon>
        <taxon>Zoogloeaceae</taxon>
        <taxon>Denitromonas</taxon>
    </lineage>
</organism>
<dbReference type="EMBL" id="VMNK01000006">
    <property type="protein sequence ID" value="TVO57553.1"/>
    <property type="molecule type" value="Genomic_DNA"/>
</dbReference>
<accession>A0A557QXC2</accession>
<dbReference type="AlphaFoldDB" id="A0A557QXC2"/>
<sequence length="132" mass="15598">MTLTKEQKASLAEKLSMPYGRAELMCDGYRVTLCVERAKGLSYRVMTYVNGEWRCTWFSAKEAHPEQRFMRPVSRYFWPAKFRRDMLKLLGKRRYAAEDYDRKHHSYTPDWPNGKAAINHLCKVCKSIEVLP</sequence>
<proteinExistence type="predicted"/>
<keyword evidence="2" id="KW-1185">Reference proteome</keyword>
<protein>
    <submittedName>
        <fullName evidence="1">Uncharacterized protein</fullName>
    </submittedName>
</protein>
<dbReference type="Proteomes" id="UP000319502">
    <property type="component" value="Unassembled WGS sequence"/>
</dbReference>
<evidence type="ECO:0000313" key="2">
    <source>
        <dbReference type="Proteomes" id="UP000319502"/>
    </source>
</evidence>